<evidence type="ECO:0000313" key="1">
    <source>
        <dbReference type="EMBL" id="AKE44644.1"/>
    </source>
</evidence>
<dbReference type="KEGG" id="vg:26517696"/>
<accession>A0A0F6THE2</accession>
<dbReference type="GeneID" id="26517696"/>
<evidence type="ECO:0000313" key="2">
    <source>
        <dbReference type="Proteomes" id="UP000033804"/>
    </source>
</evidence>
<proteinExistence type="predicted"/>
<dbReference type="RefSeq" id="YP_009189398.1">
    <property type="nucleotide sequence ID" value="NC_028676.1"/>
</dbReference>
<gene>
    <name evidence="1" type="ORF">Sm_phiM9_014</name>
</gene>
<dbReference type="Proteomes" id="UP000033804">
    <property type="component" value="Segment"/>
</dbReference>
<reference evidence="2" key="2">
    <citation type="submission" date="2015-03" db="EMBL/GenBank/DDBJ databases">
        <title>The genome and structure of Sinorhizobium meliloti phage phiM9.</title>
        <authorList>
            <person name="Johnson M.C."/>
            <person name="Tatum K.B."/>
            <person name="Lynn J.S."/>
            <person name="Brewer T.E."/>
            <person name="Washburn B.K."/>
            <person name="Stroupe M.E."/>
            <person name="Jones K.M."/>
        </authorList>
    </citation>
    <scope>NUCLEOTIDE SEQUENCE [LARGE SCALE GENOMIC DNA]</scope>
</reference>
<dbReference type="OrthoDB" id="40984at10239"/>
<name>A0A0F6THE2_9CAUD</name>
<protein>
    <submittedName>
        <fullName evidence="1">Uncharacterized protein</fullName>
    </submittedName>
</protein>
<reference evidence="1 2" key="1">
    <citation type="journal article" date="2015" name="J. Virol.">
        <title>Sinorhizobium meliloti Phage ?M9 Defines a New Group of T4 Superfamily Phages with Unusual Genomic Features but a Common T=16 Capsid.</title>
        <authorList>
            <person name="Johnson M.C."/>
            <person name="Tatum K.B."/>
            <person name="Lynn J.S."/>
            <person name="Brewer T.E."/>
            <person name="Lu S."/>
            <person name="Washburn B.K."/>
            <person name="Stroupe M.E."/>
            <person name="Jones K.M."/>
        </authorList>
    </citation>
    <scope>NUCLEOTIDE SEQUENCE [LARGE SCALE GENOMIC DNA]</scope>
</reference>
<sequence length="50" mass="5304">MKAFAIKVMLPSGRTASTVVYAESSQAADEIAIMLFTSSKVLSKAIEVVL</sequence>
<dbReference type="EMBL" id="KP881232">
    <property type="protein sequence ID" value="AKE44644.1"/>
    <property type="molecule type" value="Genomic_DNA"/>
</dbReference>
<keyword evidence="2" id="KW-1185">Reference proteome</keyword>
<organism evidence="1 2">
    <name type="scientific">Sinorhizobium phage phiM9</name>
    <dbReference type="NCBI Taxonomy" id="1636182"/>
    <lineage>
        <taxon>Viruses</taxon>
        <taxon>Duplodnaviria</taxon>
        <taxon>Heunggongvirae</taxon>
        <taxon>Uroviricota</taxon>
        <taxon>Caudoviricetes</taxon>
        <taxon>Pootjesviridae</taxon>
        <taxon>Emnonavirus</taxon>
        <taxon>Emnonavirus phiM9</taxon>
    </lineage>
</organism>